<evidence type="ECO:0000256" key="6">
    <source>
        <dbReference type="RuleBase" id="RU362109"/>
    </source>
</evidence>
<organism evidence="8 9">
    <name type="scientific">Cichlidogyrus casuarinus</name>
    <dbReference type="NCBI Taxonomy" id="1844966"/>
    <lineage>
        <taxon>Eukaryota</taxon>
        <taxon>Metazoa</taxon>
        <taxon>Spiralia</taxon>
        <taxon>Lophotrochozoa</taxon>
        <taxon>Platyhelminthes</taxon>
        <taxon>Monogenea</taxon>
        <taxon>Monopisthocotylea</taxon>
        <taxon>Dactylogyridea</taxon>
        <taxon>Ancyrocephalidae</taxon>
        <taxon>Cichlidogyrus</taxon>
    </lineage>
</organism>
<evidence type="ECO:0000256" key="3">
    <source>
        <dbReference type="ARBA" id="ARBA00022786"/>
    </source>
</evidence>
<feature type="domain" description="UBC core" evidence="7">
    <location>
        <begin position="5"/>
        <end position="155"/>
    </location>
</feature>
<name>A0ABD2QDQ2_9PLAT</name>
<keyword evidence="3 6" id="KW-0833">Ubl conjugation pathway</keyword>
<dbReference type="InterPro" id="IPR009060">
    <property type="entry name" value="UBA-like_sf"/>
</dbReference>
<dbReference type="Gene3D" id="3.10.110.10">
    <property type="entry name" value="Ubiquitin Conjugating Enzyme"/>
    <property type="match status" value="1"/>
</dbReference>
<dbReference type="InterPro" id="IPR016135">
    <property type="entry name" value="UBQ-conjugating_enzyme/RWD"/>
</dbReference>
<reference evidence="8 9" key="1">
    <citation type="submission" date="2024-11" db="EMBL/GenBank/DDBJ databases">
        <title>Adaptive evolution of stress response genes in parasites aligns with host niche diversity.</title>
        <authorList>
            <person name="Hahn C."/>
            <person name="Resl P."/>
        </authorList>
    </citation>
    <scope>NUCLEOTIDE SEQUENCE [LARGE SCALE GENOMIC DNA]</scope>
    <source>
        <strain evidence="8">EGGRZ-B1_66</strain>
        <tissue evidence="8">Body</tissue>
    </source>
</reference>
<dbReference type="GO" id="GO:0005524">
    <property type="term" value="F:ATP binding"/>
    <property type="evidence" value="ECO:0007669"/>
    <property type="project" value="UniProtKB-UniRule"/>
</dbReference>
<evidence type="ECO:0000256" key="4">
    <source>
        <dbReference type="ARBA" id="ARBA00022840"/>
    </source>
</evidence>
<keyword evidence="4 6" id="KW-0067">ATP-binding</keyword>
<comment type="similarity">
    <text evidence="6">Belongs to the ubiquitin-conjugating enzyme family.</text>
</comment>
<proteinExistence type="inferred from homology"/>
<evidence type="ECO:0000256" key="5">
    <source>
        <dbReference type="PROSITE-ProRule" id="PRU10133"/>
    </source>
</evidence>
<dbReference type="PROSITE" id="PS50127">
    <property type="entry name" value="UBC_2"/>
    <property type="match status" value="1"/>
</dbReference>
<dbReference type="AlphaFoldDB" id="A0ABD2QDQ2"/>
<dbReference type="InterPro" id="IPR023313">
    <property type="entry name" value="UBQ-conjugating_AS"/>
</dbReference>
<evidence type="ECO:0000256" key="1">
    <source>
        <dbReference type="ARBA" id="ARBA00022679"/>
    </source>
</evidence>
<dbReference type="SMART" id="SM00212">
    <property type="entry name" value="UBCc"/>
    <property type="match status" value="1"/>
</dbReference>
<accession>A0ABD2QDQ2</accession>
<comment type="caution">
    <text evidence="8">The sequence shown here is derived from an EMBL/GenBank/DDBJ whole genome shotgun (WGS) entry which is preliminary data.</text>
</comment>
<evidence type="ECO:0000256" key="2">
    <source>
        <dbReference type="ARBA" id="ARBA00022741"/>
    </source>
</evidence>
<gene>
    <name evidence="8" type="primary">UBE2K</name>
    <name evidence="8" type="ORF">Ciccas_003988</name>
</gene>
<feature type="non-terminal residue" evidence="8">
    <location>
        <position position="295"/>
    </location>
</feature>
<dbReference type="PANTHER" id="PTHR24068">
    <property type="entry name" value="UBIQUITIN-CONJUGATING ENZYME E2"/>
    <property type="match status" value="1"/>
</dbReference>
<sequence length="295" mass="32828">MAANMSIKRIEKELHTFLKSSEQDDDQIQIKVVNDDLTHLKGTIKGPPETPYAGATYELEIIIPDTYPFQPPKVKFINRIWHPNISSATGVICLDILKEQWAAAMSIRTVLLSIQAMLCEPRPDDPQDAVVAKQFKENKKMFDLTAKHWAEAYASAPGDSSNCSKCVGKLVSMGFDEHSSRVALSMHNWDLMSGSDATKPKGVVLDQPTLIEGTLKHQPKASARPNLVPPGFHDWTSGTCGCCNDSSWCCYALFCYFCVLQQLTKGLNEHVCLPCLPWCGLLALRVKMRIQFGIK</sequence>
<dbReference type="EMBL" id="JBJKFK010000395">
    <property type="protein sequence ID" value="KAL3317362.1"/>
    <property type="molecule type" value="Genomic_DNA"/>
</dbReference>
<dbReference type="SUPFAM" id="SSF46934">
    <property type="entry name" value="UBA-like"/>
    <property type="match status" value="1"/>
</dbReference>
<dbReference type="Pfam" id="PF00179">
    <property type="entry name" value="UQ_con"/>
    <property type="match status" value="1"/>
</dbReference>
<dbReference type="CDD" id="cd23800">
    <property type="entry name" value="UBCc_UBE2K"/>
    <property type="match status" value="1"/>
</dbReference>
<dbReference type="Gene3D" id="1.10.8.10">
    <property type="entry name" value="DNA helicase RuvA subunit, C-terminal domain"/>
    <property type="match status" value="1"/>
</dbReference>
<feature type="active site" description="Glycyl thioester intermediate" evidence="5">
    <location>
        <position position="93"/>
    </location>
</feature>
<evidence type="ECO:0000259" key="7">
    <source>
        <dbReference type="PROSITE" id="PS50127"/>
    </source>
</evidence>
<protein>
    <submittedName>
        <fullName evidence="8">Ubiquitin-conjugating enzyme E2 K</fullName>
    </submittedName>
</protein>
<evidence type="ECO:0000313" key="9">
    <source>
        <dbReference type="Proteomes" id="UP001626550"/>
    </source>
</evidence>
<keyword evidence="9" id="KW-1185">Reference proteome</keyword>
<keyword evidence="2 6" id="KW-0547">Nucleotide-binding</keyword>
<dbReference type="Proteomes" id="UP001626550">
    <property type="component" value="Unassembled WGS sequence"/>
</dbReference>
<dbReference type="SUPFAM" id="SSF54495">
    <property type="entry name" value="UBC-like"/>
    <property type="match status" value="1"/>
</dbReference>
<evidence type="ECO:0000313" key="8">
    <source>
        <dbReference type="EMBL" id="KAL3317362.1"/>
    </source>
</evidence>
<dbReference type="PROSITE" id="PS00183">
    <property type="entry name" value="UBC_1"/>
    <property type="match status" value="1"/>
</dbReference>
<dbReference type="InterPro" id="IPR000608">
    <property type="entry name" value="UBC"/>
</dbReference>
<keyword evidence="1" id="KW-0808">Transferase</keyword>
<dbReference type="GO" id="GO:0016740">
    <property type="term" value="F:transferase activity"/>
    <property type="evidence" value="ECO:0007669"/>
    <property type="project" value="UniProtKB-KW"/>
</dbReference>